<evidence type="ECO:0000256" key="2">
    <source>
        <dbReference type="ARBA" id="ARBA00022692"/>
    </source>
</evidence>
<dbReference type="GO" id="GO:0015174">
    <property type="term" value="F:basic amino acid transmembrane transporter activity"/>
    <property type="evidence" value="ECO:0007669"/>
    <property type="project" value="TreeGrafter"/>
</dbReference>
<dbReference type="PANTHER" id="PTHR16201">
    <property type="entry name" value="SEVEN TRANSMEMBRANE PROTEIN 1-RELATED"/>
    <property type="match status" value="1"/>
</dbReference>
<feature type="transmembrane region" description="Helical" evidence="6">
    <location>
        <begin position="335"/>
        <end position="353"/>
    </location>
</feature>
<feature type="compositionally biased region" description="Acidic residues" evidence="5">
    <location>
        <begin position="371"/>
        <end position="380"/>
    </location>
</feature>
<keyword evidence="8" id="KW-1185">Reference proteome</keyword>
<comment type="subcellular location">
    <subcellularLocation>
        <location evidence="1">Membrane</location>
        <topology evidence="1">Multi-pass membrane protein</topology>
    </subcellularLocation>
</comment>
<evidence type="ECO:0000313" key="8">
    <source>
        <dbReference type="Proteomes" id="UP001055712"/>
    </source>
</evidence>
<evidence type="ECO:0000256" key="1">
    <source>
        <dbReference type="ARBA" id="ARBA00004141"/>
    </source>
</evidence>
<feature type="transmembrane region" description="Helical" evidence="6">
    <location>
        <begin position="302"/>
        <end position="323"/>
    </location>
</feature>
<evidence type="ECO:0000256" key="5">
    <source>
        <dbReference type="SAM" id="MobiDB-lite"/>
    </source>
</evidence>
<protein>
    <recommendedName>
        <fullName evidence="9">PQ-loop-domain-containing protein</fullName>
    </recommendedName>
</protein>
<feature type="transmembrane region" description="Helical" evidence="6">
    <location>
        <begin position="91"/>
        <end position="108"/>
    </location>
</feature>
<dbReference type="InterPro" id="IPR006603">
    <property type="entry name" value="PQ-loop_rpt"/>
</dbReference>
<dbReference type="Pfam" id="PF04193">
    <property type="entry name" value="PQ-loop"/>
    <property type="match status" value="2"/>
</dbReference>
<evidence type="ECO:0000256" key="6">
    <source>
        <dbReference type="SAM" id="Phobius"/>
    </source>
</evidence>
<dbReference type="PANTHER" id="PTHR16201:SF34">
    <property type="entry name" value="LYSOSOMAL AMINO ACID TRANSPORTER 1"/>
    <property type="match status" value="1"/>
</dbReference>
<organism evidence="7 8">
    <name type="scientific">Chlorella vulgaris</name>
    <name type="common">Green alga</name>
    <dbReference type="NCBI Taxonomy" id="3077"/>
    <lineage>
        <taxon>Eukaryota</taxon>
        <taxon>Viridiplantae</taxon>
        <taxon>Chlorophyta</taxon>
        <taxon>core chlorophytes</taxon>
        <taxon>Trebouxiophyceae</taxon>
        <taxon>Chlorellales</taxon>
        <taxon>Chlorellaceae</taxon>
        <taxon>Chlorella clade</taxon>
        <taxon>Chlorella</taxon>
    </lineage>
</organism>
<feature type="transmembrane region" description="Helical" evidence="6">
    <location>
        <begin position="61"/>
        <end position="79"/>
    </location>
</feature>
<dbReference type="Proteomes" id="UP001055712">
    <property type="component" value="Unassembled WGS sequence"/>
</dbReference>
<feature type="region of interest" description="Disordered" evidence="5">
    <location>
        <begin position="118"/>
        <end position="168"/>
    </location>
</feature>
<evidence type="ECO:0008006" key="9">
    <source>
        <dbReference type="Google" id="ProtNLM"/>
    </source>
</evidence>
<dbReference type="SMART" id="SM00679">
    <property type="entry name" value="CTNS"/>
    <property type="match status" value="2"/>
</dbReference>
<gene>
    <name evidence="7" type="ORF">D9Q98_001562</name>
</gene>
<feature type="transmembrane region" description="Helical" evidence="6">
    <location>
        <begin position="25"/>
        <end position="41"/>
    </location>
</feature>
<keyword evidence="2 6" id="KW-0812">Transmembrane</keyword>
<dbReference type="GO" id="GO:0098852">
    <property type="term" value="C:lytic vacuole membrane"/>
    <property type="evidence" value="ECO:0007669"/>
    <property type="project" value="UniProtKB-ARBA"/>
</dbReference>
<keyword evidence="4 6" id="KW-0472">Membrane</keyword>
<dbReference type="Gene3D" id="1.20.1280.290">
    <property type="match status" value="2"/>
</dbReference>
<keyword evidence="3 6" id="KW-1133">Transmembrane helix</keyword>
<dbReference type="EMBL" id="SIDB01000002">
    <property type="protein sequence ID" value="KAI3435496.1"/>
    <property type="molecule type" value="Genomic_DNA"/>
</dbReference>
<feature type="compositionally biased region" description="Gly residues" evidence="5">
    <location>
        <begin position="141"/>
        <end position="167"/>
    </location>
</feature>
<dbReference type="OrthoDB" id="8048523at2759"/>
<dbReference type="FunFam" id="1.20.1280.290:FF:000009">
    <property type="entry name" value="PQ loop repeat family protein"/>
    <property type="match status" value="1"/>
</dbReference>
<evidence type="ECO:0000256" key="3">
    <source>
        <dbReference type="ARBA" id="ARBA00022989"/>
    </source>
</evidence>
<comment type="caution">
    <text evidence="7">The sequence shown here is derived from an EMBL/GenBank/DDBJ whole genome shotgun (WGS) entry which is preliminary data.</text>
</comment>
<evidence type="ECO:0000256" key="4">
    <source>
        <dbReference type="ARBA" id="ARBA00023136"/>
    </source>
</evidence>
<dbReference type="AlphaFoldDB" id="A0A9D4YZW9"/>
<dbReference type="InterPro" id="IPR051415">
    <property type="entry name" value="LAAT-1"/>
</dbReference>
<proteinExistence type="predicted"/>
<feature type="compositionally biased region" description="Basic residues" evidence="5">
    <location>
        <begin position="118"/>
        <end position="139"/>
    </location>
</feature>
<reference evidence="7" key="1">
    <citation type="journal article" date="2019" name="Plant J.">
        <title>Chlorella vulgaris genome assembly and annotation reveals the molecular basis for metabolic acclimation to high light conditions.</title>
        <authorList>
            <person name="Cecchin M."/>
            <person name="Marcolungo L."/>
            <person name="Rossato M."/>
            <person name="Girolomoni L."/>
            <person name="Cosentino E."/>
            <person name="Cuine S."/>
            <person name="Li-Beisson Y."/>
            <person name="Delledonne M."/>
            <person name="Ballottari M."/>
        </authorList>
    </citation>
    <scope>NUCLEOTIDE SEQUENCE</scope>
    <source>
        <strain evidence="7">211/11P</strain>
    </source>
</reference>
<feature type="region of interest" description="Disordered" evidence="5">
    <location>
        <begin position="360"/>
        <end position="380"/>
    </location>
</feature>
<accession>A0A9D4YZW9</accession>
<reference evidence="7" key="2">
    <citation type="submission" date="2020-11" db="EMBL/GenBank/DDBJ databases">
        <authorList>
            <person name="Cecchin M."/>
            <person name="Marcolungo L."/>
            <person name="Rossato M."/>
            <person name="Girolomoni L."/>
            <person name="Cosentino E."/>
            <person name="Cuine S."/>
            <person name="Li-Beisson Y."/>
            <person name="Delledonne M."/>
            <person name="Ballottari M."/>
        </authorList>
    </citation>
    <scope>NUCLEOTIDE SEQUENCE</scope>
    <source>
        <strain evidence="7">211/11P</strain>
        <tissue evidence="7">Whole cell</tissue>
    </source>
</reference>
<name>A0A9D4YZW9_CHLVU</name>
<sequence length="380" mass="40476">MGCGPGASLWVEKVFGDCLYSPRDFLGFSFGLASICCWLFAQMPQLYRNYKTQSAEALSPWFLAEWLLGDTCNLVGALLKGDQLPTVTLTAEYFICVDAVMLVQYTYLTALQRRRQRMAATARRSRHHHHHHHHHRRHTTTGGGALQQQCSGGGEGEARGSLGGGGRAAAAAGAQLSPGVQDGEICANASASSTRAPPAAAARDVVLRPQRALACLGSLLLVAGFQHTQPQAAGAEQQEAGGRRLLLLASAAVGRGGGMASHLPLWAHTAGTVIGYCSSLLYLTSRLSQIYKNQRRQSVQGLAISMFLTAVAANSFYGSSILIRSTRWADLRSSLPWLIGSLGTVALDAVIVAQGRRYGGGGEAHKHHPSDEDEPLLPAP</sequence>
<evidence type="ECO:0000313" key="7">
    <source>
        <dbReference type="EMBL" id="KAI3435496.1"/>
    </source>
</evidence>